<dbReference type="GO" id="GO:0043565">
    <property type="term" value="F:sequence-specific DNA binding"/>
    <property type="evidence" value="ECO:0007669"/>
    <property type="project" value="InterPro"/>
</dbReference>
<accession>A0A0E9LZK0</accession>
<dbReference type="PANTHER" id="PTHR43280:SF32">
    <property type="entry name" value="TRANSCRIPTIONAL REGULATORY PROTEIN"/>
    <property type="match status" value="1"/>
</dbReference>
<dbReference type="RefSeq" id="WP_062125880.1">
    <property type="nucleotide sequence ID" value="NZ_BAZW01000028.1"/>
</dbReference>
<dbReference type="PROSITE" id="PS01124">
    <property type="entry name" value="HTH_ARAC_FAMILY_2"/>
    <property type="match status" value="1"/>
</dbReference>
<keyword evidence="6" id="KW-1185">Reference proteome</keyword>
<reference evidence="5 6" key="1">
    <citation type="journal article" date="2015" name="Microbes Environ.">
        <title>Distribution and evolution of nitrogen fixation genes in the phylum bacteroidetes.</title>
        <authorList>
            <person name="Inoue J."/>
            <person name="Oshima K."/>
            <person name="Suda W."/>
            <person name="Sakamoto M."/>
            <person name="Iino T."/>
            <person name="Noda S."/>
            <person name="Hongoh Y."/>
            <person name="Hattori M."/>
            <person name="Ohkuma M."/>
        </authorList>
    </citation>
    <scope>NUCLEOTIDE SEQUENCE [LARGE SCALE GENOMIC DNA]</scope>
    <source>
        <strain evidence="5">JCM 15548</strain>
    </source>
</reference>
<evidence type="ECO:0000313" key="5">
    <source>
        <dbReference type="EMBL" id="GAO30679.1"/>
    </source>
</evidence>
<protein>
    <submittedName>
        <fullName evidence="5">Transcriptional regulator, AraC family</fullName>
    </submittedName>
</protein>
<evidence type="ECO:0000256" key="2">
    <source>
        <dbReference type="ARBA" id="ARBA00023125"/>
    </source>
</evidence>
<dbReference type="Pfam" id="PF12833">
    <property type="entry name" value="HTH_18"/>
    <property type="match status" value="1"/>
</dbReference>
<keyword evidence="3" id="KW-0804">Transcription</keyword>
<gene>
    <name evidence="5" type="ORF">JCM15548_12980</name>
</gene>
<dbReference type="InterPro" id="IPR020449">
    <property type="entry name" value="Tscrpt_reg_AraC-type_HTH"/>
</dbReference>
<dbReference type="PANTHER" id="PTHR43280">
    <property type="entry name" value="ARAC-FAMILY TRANSCRIPTIONAL REGULATOR"/>
    <property type="match status" value="1"/>
</dbReference>
<feature type="domain" description="HTH araC/xylS-type" evidence="4">
    <location>
        <begin position="193"/>
        <end position="294"/>
    </location>
</feature>
<sequence length="295" mass="34120">MITFETISDYNDFNNHETLHPLVSVIDFSKADVRTGKKMYFGLYCIFLKDVKCGDLIYGRNYYDYQKGTLVFVSPGQVVDVANKTEPYQPMGHGLVFHPDLLHGTTLGKTIKSYHFFNYSTNEAVHLSDKERLLVLDMFSKMNSELELGVDKHSKKLIATNIELFLSYCERFYDRQFITREDVNKGILEKFEVLLNDYFRGDLAQLIGLPTVAYCAENLNLSANYFGDLIKKQTGKSAQEFIQNKVIEVAKERVFDTNKSISEVAYELGFKYPQHFNRLFKQKVGFTPNEYRNIS</sequence>
<dbReference type="SUPFAM" id="SSF46689">
    <property type="entry name" value="Homeodomain-like"/>
    <property type="match status" value="1"/>
</dbReference>
<dbReference type="Gene3D" id="1.10.10.60">
    <property type="entry name" value="Homeodomain-like"/>
    <property type="match status" value="2"/>
</dbReference>
<organism evidence="5 6">
    <name type="scientific">Geofilum rubicundum JCM 15548</name>
    <dbReference type="NCBI Taxonomy" id="1236989"/>
    <lineage>
        <taxon>Bacteria</taxon>
        <taxon>Pseudomonadati</taxon>
        <taxon>Bacteroidota</taxon>
        <taxon>Bacteroidia</taxon>
        <taxon>Marinilabiliales</taxon>
        <taxon>Marinilabiliaceae</taxon>
        <taxon>Geofilum</taxon>
    </lineage>
</organism>
<dbReference type="STRING" id="1236989.JCM15548_12980"/>
<evidence type="ECO:0000259" key="4">
    <source>
        <dbReference type="PROSITE" id="PS01124"/>
    </source>
</evidence>
<name>A0A0E9LZK0_9BACT</name>
<evidence type="ECO:0000256" key="3">
    <source>
        <dbReference type="ARBA" id="ARBA00023163"/>
    </source>
</evidence>
<comment type="caution">
    <text evidence="5">The sequence shown here is derived from an EMBL/GenBank/DDBJ whole genome shotgun (WGS) entry which is preliminary data.</text>
</comment>
<keyword evidence="1" id="KW-0805">Transcription regulation</keyword>
<keyword evidence="2" id="KW-0238">DNA-binding</keyword>
<evidence type="ECO:0000313" key="6">
    <source>
        <dbReference type="Proteomes" id="UP000032900"/>
    </source>
</evidence>
<dbReference type="SMART" id="SM00342">
    <property type="entry name" value="HTH_ARAC"/>
    <property type="match status" value="1"/>
</dbReference>
<dbReference type="Proteomes" id="UP000032900">
    <property type="component" value="Unassembled WGS sequence"/>
</dbReference>
<dbReference type="GO" id="GO:0003700">
    <property type="term" value="F:DNA-binding transcription factor activity"/>
    <property type="evidence" value="ECO:0007669"/>
    <property type="project" value="InterPro"/>
</dbReference>
<evidence type="ECO:0000256" key="1">
    <source>
        <dbReference type="ARBA" id="ARBA00023015"/>
    </source>
</evidence>
<dbReference type="InterPro" id="IPR009057">
    <property type="entry name" value="Homeodomain-like_sf"/>
</dbReference>
<dbReference type="EMBL" id="BAZW01000028">
    <property type="protein sequence ID" value="GAO30679.1"/>
    <property type="molecule type" value="Genomic_DNA"/>
</dbReference>
<dbReference type="PRINTS" id="PR00032">
    <property type="entry name" value="HTHARAC"/>
</dbReference>
<dbReference type="InterPro" id="IPR018060">
    <property type="entry name" value="HTH_AraC"/>
</dbReference>
<proteinExistence type="predicted"/>
<dbReference type="AlphaFoldDB" id="A0A0E9LZK0"/>
<dbReference type="OrthoDB" id="2600165at2"/>